<feature type="transmembrane region" description="Helical" evidence="1">
    <location>
        <begin position="120"/>
        <end position="137"/>
    </location>
</feature>
<evidence type="ECO:0000256" key="1">
    <source>
        <dbReference type="SAM" id="Phobius"/>
    </source>
</evidence>
<comment type="caution">
    <text evidence="2">The sequence shown here is derived from an EMBL/GenBank/DDBJ whole genome shotgun (WGS) entry which is preliminary data.</text>
</comment>
<keyword evidence="1" id="KW-0812">Transmembrane</keyword>
<sequence>MDYKLIIVPFLAMIIAQVIKVIIDSKNGKFSWRNFNNYGGMPSSHSAIVAALCTEIIQTHGWASPYLAISAVFSFLVIRDAVGLRRELGHHGKILNMLIKDLPDYKEDKYPYLLERLGHTYWQALVGIILGIIIALVI</sequence>
<dbReference type="Pfam" id="PF02681">
    <property type="entry name" value="DUF212"/>
    <property type="match status" value="1"/>
</dbReference>
<feature type="transmembrane region" description="Helical" evidence="1">
    <location>
        <begin position="63"/>
        <end position="82"/>
    </location>
</feature>
<protein>
    <recommendedName>
        <fullName evidence="4">Acid phosphatase</fullName>
    </recommendedName>
</protein>
<dbReference type="InterPro" id="IPR003832">
    <property type="entry name" value="DUF212"/>
</dbReference>
<dbReference type="EMBL" id="MHIA01000020">
    <property type="protein sequence ID" value="OGY41971.1"/>
    <property type="molecule type" value="Genomic_DNA"/>
</dbReference>
<gene>
    <name evidence="2" type="ORF">A2Y67_01080</name>
</gene>
<feature type="transmembrane region" description="Helical" evidence="1">
    <location>
        <begin position="6"/>
        <end position="23"/>
    </location>
</feature>
<keyword evidence="1" id="KW-1133">Transmembrane helix</keyword>
<dbReference type="PANTHER" id="PTHR31446">
    <property type="entry name" value="ACID PHOSPHATASE/VANADIUM-DEPENDENT HALOPEROXIDASE-RELATED PROTEIN"/>
    <property type="match status" value="1"/>
</dbReference>
<evidence type="ECO:0000313" key="3">
    <source>
        <dbReference type="Proteomes" id="UP000176260"/>
    </source>
</evidence>
<reference evidence="2 3" key="1">
    <citation type="journal article" date="2016" name="Nat. Commun.">
        <title>Thousands of microbial genomes shed light on interconnected biogeochemical processes in an aquifer system.</title>
        <authorList>
            <person name="Anantharaman K."/>
            <person name="Brown C.T."/>
            <person name="Hug L.A."/>
            <person name="Sharon I."/>
            <person name="Castelle C.J."/>
            <person name="Probst A.J."/>
            <person name="Thomas B.C."/>
            <person name="Singh A."/>
            <person name="Wilkins M.J."/>
            <person name="Karaoz U."/>
            <person name="Brodie E.L."/>
            <person name="Williams K.H."/>
            <person name="Hubbard S.S."/>
            <person name="Banfield J.F."/>
        </authorList>
    </citation>
    <scope>NUCLEOTIDE SEQUENCE [LARGE SCALE GENOMIC DNA]</scope>
</reference>
<keyword evidence="1" id="KW-0472">Membrane</keyword>
<evidence type="ECO:0000313" key="2">
    <source>
        <dbReference type="EMBL" id="OGY41971.1"/>
    </source>
</evidence>
<dbReference type="PANTHER" id="PTHR31446:SF29">
    <property type="entry name" value="ACID PHOSPHATASE_VANADIUM-DEPENDENT HALOPEROXIDASE-RELATED PROTEIN"/>
    <property type="match status" value="1"/>
</dbReference>
<accession>A0A1G1XPS8</accession>
<organism evidence="2 3">
    <name type="scientific">Candidatus Buchananbacteria bacterium RBG_13_39_9</name>
    <dbReference type="NCBI Taxonomy" id="1797531"/>
    <lineage>
        <taxon>Bacteria</taxon>
        <taxon>Candidatus Buchananiibacteriota</taxon>
    </lineage>
</organism>
<evidence type="ECO:0008006" key="4">
    <source>
        <dbReference type="Google" id="ProtNLM"/>
    </source>
</evidence>
<name>A0A1G1XPS8_9BACT</name>
<dbReference type="Proteomes" id="UP000176260">
    <property type="component" value="Unassembled WGS sequence"/>
</dbReference>
<proteinExistence type="predicted"/>
<dbReference type="AlphaFoldDB" id="A0A1G1XPS8"/>